<feature type="repeat" description="PPR" evidence="2">
    <location>
        <begin position="31"/>
        <end position="65"/>
    </location>
</feature>
<evidence type="ECO:0000313" key="4">
    <source>
        <dbReference type="Proteomes" id="UP000654075"/>
    </source>
</evidence>
<evidence type="ECO:0000256" key="2">
    <source>
        <dbReference type="PROSITE-ProRule" id="PRU00708"/>
    </source>
</evidence>
<evidence type="ECO:0000313" key="3">
    <source>
        <dbReference type="EMBL" id="CAE8589112.1"/>
    </source>
</evidence>
<dbReference type="Proteomes" id="UP000654075">
    <property type="component" value="Unassembled WGS sequence"/>
</dbReference>
<dbReference type="EMBL" id="CAJNNV010003488">
    <property type="protein sequence ID" value="CAE8589112.1"/>
    <property type="molecule type" value="Genomic_DNA"/>
</dbReference>
<organism evidence="3 4">
    <name type="scientific">Polarella glacialis</name>
    <name type="common">Dinoflagellate</name>
    <dbReference type="NCBI Taxonomy" id="89957"/>
    <lineage>
        <taxon>Eukaryota</taxon>
        <taxon>Sar</taxon>
        <taxon>Alveolata</taxon>
        <taxon>Dinophyceae</taxon>
        <taxon>Suessiales</taxon>
        <taxon>Suessiaceae</taxon>
        <taxon>Polarella</taxon>
    </lineage>
</organism>
<protein>
    <recommendedName>
        <fullName evidence="5">Pentatricopeptide repeat-containing protein</fullName>
    </recommendedName>
</protein>
<reference evidence="3" key="1">
    <citation type="submission" date="2021-02" db="EMBL/GenBank/DDBJ databases">
        <authorList>
            <person name="Dougan E. K."/>
            <person name="Rhodes N."/>
            <person name="Thang M."/>
            <person name="Chan C."/>
        </authorList>
    </citation>
    <scope>NUCLEOTIDE SEQUENCE</scope>
</reference>
<sequence length="138" mass="15063">MNAGISACARGQQWISALALFREAQRANLVTAISFNTAIAACSRGRRWQESIQVFQELRLQGYQPDHITFNSIAGALRGRSCWQTSLGLVHALDGLGVIGITGLREVSTCCERFGADRNILFGLLPLLRTALSSNLTR</sequence>
<dbReference type="NCBIfam" id="TIGR00756">
    <property type="entry name" value="PPR"/>
    <property type="match status" value="1"/>
</dbReference>
<name>A0A813DKD7_POLGL</name>
<dbReference type="PANTHER" id="PTHR47936:SF1">
    <property type="entry name" value="PENTATRICOPEPTIDE REPEAT-CONTAINING PROTEIN GUN1, CHLOROPLASTIC"/>
    <property type="match status" value="1"/>
</dbReference>
<dbReference type="OrthoDB" id="1879995at2759"/>
<evidence type="ECO:0000256" key="1">
    <source>
        <dbReference type="ARBA" id="ARBA00022737"/>
    </source>
</evidence>
<dbReference type="PROSITE" id="PS51375">
    <property type="entry name" value="PPR"/>
    <property type="match status" value="1"/>
</dbReference>
<dbReference type="PANTHER" id="PTHR47936">
    <property type="entry name" value="PPR_LONG DOMAIN-CONTAINING PROTEIN"/>
    <property type="match status" value="1"/>
</dbReference>
<keyword evidence="4" id="KW-1185">Reference proteome</keyword>
<comment type="caution">
    <text evidence="3">The sequence shown here is derived from an EMBL/GenBank/DDBJ whole genome shotgun (WGS) entry which is preliminary data.</text>
</comment>
<evidence type="ECO:0008006" key="5">
    <source>
        <dbReference type="Google" id="ProtNLM"/>
    </source>
</evidence>
<dbReference type="AlphaFoldDB" id="A0A813DKD7"/>
<proteinExistence type="predicted"/>
<dbReference type="Pfam" id="PF01535">
    <property type="entry name" value="PPR"/>
    <property type="match status" value="1"/>
</dbReference>
<dbReference type="InterPro" id="IPR011990">
    <property type="entry name" value="TPR-like_helical_dom_sf"/>
</dbReference>
<dbReference type="Gene3D" id="1.25.40.10">
    <property type="entry name" value="Tetratricopeptide repeat domain"/>
    <property type="match status" value="1"/>
</dbReference>
<accession>A0A813DKD7</accession>
<gene>
    <name evidence="3" type="ORF">PGLA1383_LOCUS7890</name>
</gene>
<keyword evidence="1" id="KW-0677">Repeat</keyword>
<dbReference type="InterPro" id="IPR002885">
    <property type="entry name" value="PPR_rpt"/>
</dbReference>